<feature type="domain" description="Right handed beta helix" evidence="4">
    <location>
        <begin position="270"/>
        <end position="425"/>
    </location>
</feature>
<evidence type="ECO:0000256" key="1">
    <source>
        <dbReference type="SAM" id="MobiDB-lite"/>
    </source>
</evidence>
<dbReference type="PANTHER" id="PTHR11319:SF35">
    <property type="entry name" value="OUTER MEMBRANE PROTEIN PMPC-RELATED"/>
    <property type="match status" value="1"/>
</dbReference>
<feature type="region of interest" description="Disordered" evidence="1">
    <location>
        <begin position="3901"/>
        <end position="3971"/>
    </location>
</feature>
<dbReference type="Pfam" id="PF13229">
    <property type="entry name" value="Beta_helix"/>
    <property type="match status" value="2"/>
</dbReference>
<reference evidence="5 6" key="1">
    <citation type="submission" date="2024-04" db="EMBL/GenBank/DDBJ databases">
        <title>Tritrichomonas musculus Genome.</title>
        <authorList>
            <person name="Alves-Ferreira E."/>
            <person name="Grigg M."/>
            <person name="Lorenzi H."/>
            <person name="Galac M."/>
        </authorList>
    </citation>
    <scope>NUCLEOTIDE SEQUENCE [LARGE SCALE GENOMIC DNA]</scope>
    <source>
        <strain evidence="5 6">EAF2021</strain>
    </source>
</reference>
<dbReference type="Proteomes" id="UP001470230">
    <property type="component" value="Unassembled WGS sequence"/>
</dbReference>
<dbReference type="PANTHER" id="PTHR11319">
    <property type="entry name" value="G PROTEIN-COUPLED RECEPTOR-RELATED"/>
    <property type="match status" value="1"/>
</dbReference>
<accession>A0ABR2HC51</accession>
<keyword evidence="2" id="KW-0812">Transmembrane</keyword>
<sequence>MLFLLSLILFRINYPENRQRQSNIKANDYDICRDFNDKDFSEMKYNKFLYKCTNSKNQHITFKDTRFMNIYPASTNSKYMIIGTNLNFGIIKCLFAKCGFSSAMIYHKGAHCNLSMRSNSILESYNPFLTVSSSNILYSDSNYANIQDNKVNFIDKTHACRAFYFERSANTIFKKNTIKNANVGTFSGSGLLFNSAGSGMPLQISDCSFIGCSGSKGSTFSMSQLNYSFSILRTSFENCKNDKKLGNFFMITYQDDFLESTVSFNECKFSFFESNSIENGALGLTIEGEKLALTLIFEKTIFEHFYYSGDSLSAISFRGLVHLEISECTFNNISSLGGDSISLSSDSKTIIEKCKFIDCCSSGYAISSASANELFIFDSIVRFNRNDKCRKCGGISVQNSGKTEIENVQFVNTHTNPALSIMQRSDLTCELIVSDCVFDSFSGSKCFDTQSRTTTLVFQNNIMKNIVLDSRSNCCLGYINAKINVLDLVNVTFIDNKLNSNNVFGLLFNGVSTLSFMKCKFINNEAQEKPSLNGETAQFNSMNIEFIDCSFKHNKAFRNGGAVSIETQKSIEFKGCLFDHNVASSRGKGGAIFINRHSPLNNEIAQIAIEECNFTSNKAYDGYAIYIKGDDKNTEITIKDNLFIDNYDKELSSSMKSVIKSDIFIDDKVLNENKFIYTETEVSINPLLYTKKNQAELLDSSFSRIHALSNGEFSGELPVIYVNDSTTSNKISNSRFIDCKIPEGEDYLFVVQKQYSFENVEFSFENSQIGAIKIISSESITIRNCAFYKCSSKGQMSTAITIIGNRQSKNVKEVQPEVFIEDLNLTECGQNGFAFNILNYPHVTIRNINVSFEEQSNSGNGLLIRNCGICTLTDCFFDKTKSTGINYVLNKEPAAEDMLVIKDSIFDKCVGSGCYLDIQKGYSIGITIENNEFNECIKDDNHESIAIGINPSANSIPLTIRDNTFNNCGKPQDNNFVLKVSLDEAPDGLDAILIENNVITFDDIGTACNGIKISQANRAITIRNCSFTRCYKTTKETPWENSLSLNRFKEAEIDGCQFFDCGAVSTGSGGGNVIGIESEVSHCIIRGCLIEFSSSDKGSSGISSFMDNILIENNSFIKCYENTIRIQCRKEGSNKFELINNHFSGSREGPILFFKDGNGGNTYLTQSPTIKDNTFDDIEVLQGNEQAFVIGISKAIDEIEFYNNTFNNLHTHLTNFGFNIYEEEGRTSETALHIKYTECKFTNNHQESRTTNKIENIKITYNGCTFENNEASETFGSLHINTHQNIKIENSEFKNNSAIDKSSETPTIIPGQGGSIFIERGEVTISGSTFSENYCSEGMAIYIKNNEGRLTINDNSKFINNLNFKQIKDKQYAIKSRSQNIDISDTEFIIKFDSQTQETYEYQCGFIHLLNFGNIMIKDSNFSNSHFRSSIFYDMTETSTSKDNSFRIEGCKFDECLTNVINIVTPTVSLETIRMTSCIFNKCTNRDSKESTTIEISKDCKSITLIIEDNTFNNCGKPQDNNFVLKVSLDEAPDGLDAILIENNVITFDDIDTACNGIKISQANRAITIRNCSFTRCYKTTKETPWENSLSLNRFKEAEIDGCQFFDCGAVSTGSGGGNVIGIESEVSHCIIRGCLIEFSSSDKGGSGISSFMDNILIENNSFIKCYENTIRIQCRKEGSNKFELINNHFSGSREGPILFFKDGNGGNTYLTQQPAIKDNTFDDIEVLQSDEQAFVIGISKAINEIEFYNNTFNNLHTHLTNFGFDIYEEEGRTPETALHIKYTECKFTNNHQESRTTNKIENIKITYNGCTFENNEASETFGSLYINTHQNIKIENSEFKTNSAIDKSSGTSGINPGQGGSIFIERGEVTISGSTFSENYCSEGMAIYIKNNEGRLTINDNSKFINNLNFKQIKDKQYAIKSRSQNIDISDTEFIIKFDSQTQETYEYQCGFIHLLNFGNIMIKDSNFSNSHFRSSIFYDMTETSTSKDNSFRIEGCKFDECLTNVINIVTPTVSLETIRMTSCIFNKCTNRDSKESTTIEISKDCKSITLIIEDNTFNNCGKPQDNNFVLKVSLDEAPDGLDAILIENNVITFDDIDTACNGIKISQANRAITIRNCSFTRCYKTTKETPWENSLSLNRFKEAEIDGCQFFDCGAVSTGSGGGNVIGIESEVSHCIIRGCLIEFSSSDKGGSGISSFMDNILIENNSFIKCYENTIRIQCRKEGSNQFELINNHFSGSREGPILFFKDGNGGNTYLTQSPTIKDNTFDDIEVLQGDEQAFVIGISKTINEIEFYNNTFNNLHTHLTNFGFDIYEEEGRTSGTALHIKYTECKFTNNHQESRTTNKIENIKITYNGCTFENNEASETFGSLYINTHQNIKIENSEFKTNSAIDKSSGTSGINPGQGGSIFIERGEVTISGSTFSENYCSEGMAIYIKNNEGRLTINGNSKFINNLNFKQIKDKQYAIKSRSQNIDISDTEFIIKFDSQTQETYEYQCGFIHLLNFGNIMIKDSNFSNSHFRSSIFYDMAETSPSKDNSFRIEGCKFDECLTNVINIVTPTVSLETIRMTSCIFNKCTNRDSKESTTIEISKDCKSITLIIEDNTFNNCGKPQDNNFVLKVSLDEAPDGLDAILIENNVITFDDIDTACNGIKISQANRAITIRNCSFTRCYKTTKETPWENSLSLNRFKEAEIDGCQFFDCGAVSTGSGGGNVIGIESEVSHCIIRGCLIEFSSSDKGGSGISSFMDNILIENNSFIKCYENTIRIQCRKEGSNKFELINNHFSGSREGPILFFKDGNGGNTYLTQQPAIKDNTFDDIEVLQGDEQAFVIGISKTINEIEFYNNTFNNLHTHLTNFGFDIYEEEGRTSGTALHIKYTECKFTNNHQESRTTNKIENIKITYNGCTFENNEASETFGSLYINTHQNIKIENSEFKTNSAIDKSSGTSGINPGQGGSIFIERGKVTISGSTFSENYCSEGMAIYIKNNEGRLTINDNSKFINNLNFKQIKDKQYAIESRSQNIDISDTEFIIKFDSQTQETYEYQCGFIHLLNFGNIMIKDSNFSNSHFRSSIFYDMTETSPSKDNSFRIEGCKFDECLTNVINIVTPTESLETIRMTSCIFNKCTNRDSKESTTIEISKDCKSITLIIEDNTFNNCGKPQDNNFVLKVSLDEAPDGLDAILIENNVITFDDIGTACNGIKISQANRAITIRNCSFTRCYKTTKETPWENSLSLNRFKEAEIDGCQFFDCGAVSTGSGGGNVIGIESEVSHCIIRGCLIEFSSSDIGGSGISSFMDNILIENNSFIKCYENTIRIQCRKEGSNQFELINNHFSGSREGPILFFKDGNGGNTYLTQQPAIKDNTFDDIEVLQGNEQAFVIGISKAIDEIEFYNNTFNNLHTHLTNFGFDIYEEEGRTSGTALHIKYTECKFTNNHQESRTTNKIENIKITYNGCTFEGNQCKDNGGSLYINNNYETIIEGSQFISNSAAQNGGAVYVESSQKTAITNCDFTNCLPNAADSPYSIQIKSGPVDFDTCVISFDGNAKACGGIDFGDQSFNLLNCKFVRTHSSGSILFAQSATSTTASTIKINNCTFEECTGDNTRCFSLTLKSDSSLTFEDVVIQKMKESGPNGYFGLLSFDNKDKLEIKNLTLTENQCNSLYGGGSGLLFSGINEITFTECNFISNTAKQTLDGERPTPSSGEKYYNGDGGGFQIGYSPLYYNVDLIFDTCTFKGNKAFRHGGGLALQTAKTVTIKYCTFEENVANDQESSSKLLFDTYYHLKKEGRGGAIYINPTFTSNSQNDQQKEDKMAKVDINNCKFISNSAFDGFAIYIEGDGPDVQFSFQSNEFKDNHKNGKSEDDSYGVYRAVITSEVSNLQDVSENSFSNTDGSTVKELQYVDHSGNPIIELPSSSEEEIIQTSSDNAGGNEEPSSDGKEETVSSDNVELSSSAEEVIESESESLPIVPPTGNCEENQRCDLDNQTVTSFNVTSSSFINLTHPDNGAAIHFINCAITCKETYFYNCSSTKGGGGGIYIYYRNVVENQILVDSCEFYKCRSYFGGAIYAFSNVEENNIIISNNKFQENEVIPQTSKDKEFGGSAIYMAAKQGKVLQCIFLKNKGKGGALKIIDDFTSISSKLIQLEELELKSPVTISDCHFEIDSSSSCSISYVRGVNMAVSIDINNCQFTGLLSNEAHHIDAISLLKKQEKPKLHINLCTFSSEKKSILNSNDSNLVAFNTNIRDITAKKEERINDVKLSTFNLLIVSLFAVAALVAIIIIRKSRKLVDNENDLVDVNEIISQNIESLI</sequence>
<evidence type="ECO:0000313" key="5">
    <source>
        <dbReference type="EMBL" id="KAK8844287.1"/>
    </source>
</evidence>
<feature type="domain" description="Right handed beta helix" evidence="4">
    <location>
        <begin position="3582"/>
        <end position="3761"/>
    </location>
</feature>
<dbReference type="SUPFAM" id="SSF51126">
    <property type="entry name" value="Pectin lyase-like"/>
    <property type="match status" value="14"/>
</dbReference>
<dbReference type="InterPro" id="IPR006626">
    <property type="entry name" value="PbH1"/>
</dbReference>
<keyword evidence="6" id="KW-1185">Reference proteome</keyword>
<evidence type="ECO:0000256" key="2">
    <source>
        <dbReference type="SAM" id="Phobius"/>
    </source>
</evidence>
<keyword evidence="2" id="KW-0472">Membrane</keyword>
<comment type="caution">
    <text evidence="5">The sequence shown here is derived from an EMBL/GenBank/DDBJ whole genome shotgun (WGS) entry which is preliminary data.</text>
</comment>
<dbReference type="EMBL" id="JAPFFF010000033">
    <property type="protein sequence ID" value="KAK8844287.1"/>
    <property type="molecule type" value="Genomic_DNA"/>
</dbReference>
<dbReference type="InterPro" id="IPR039448">
    <property type="entry name" value="Beta_helix"/>
</dbReference>
<dbReference type="SMART" id="SM00710">
    <property type="entry name" value="PbH1"/>
    <property type="match status" value="43"/>
</dbReference>
<feature type="signal peptide" evidence="3">
    <location>
        <begin position="1"/>
        <end position="15"/>
    </location>
</feature>
<organism evidence="5 6">
    <name type="scientific">Tritrichomonas musculus</name>
    <dbReference type="NCBI Taxonomy" id="1915356"/>
    <lineage>
        <taxon>Eukaryota</taxon>
        <taxon>Metamonada</taxon>
        <taxon>Parabasalia</taxon>
        <taxon>Tritrichomonadida</taxon>
        <taxon>Tritrichomonadidae</taxon>
        <taxon>Tritrichomonas</taxon>
    </lineage>
</organism>
<dbReference type="InterPro" id="IPR011050">
    <property type="entry name" value="Pectin_lyase_fold/virulence"/>
</dbReference>
<dbReference type="InterPro" id="IPR012334">
    <property type="entry name" value="Pectin_lyas_fold"/>
</dbReference>
<protein>
    <recommendedName>
        <fullName evidence="4">Right handed beta helix domain-containing protein</fullName>
    </recommendedName>
</protein>
<feature type="transmembrane region" description="Helical" evidence="2">
    <location>
        <begin position="4257"/>
        <end position="4276"/>
    </location>
</feature>
<feature type="chain" id="PRO_5046345189" description="Right handed beta helix domain-containing protein" evidence="3">
    <location>
        <begin position="16"/>
        <end position="4304"/>
    </location>
</feature>
<evidence type="ECO:0000313" key="6">
    <source>
        <dbReference type="Proteomes" id="UP001470230"/>
    </source>
</evidence>
<proteinExistence type="predicted"/>
<gene>
    <name evidence="5" type="ORF">M9Y10_024498</name>
</gene>
<name>A0ABR2HC51_9EUKA</name>
<evidence type="ECO:0000259" key="4">
    <source>
        <dbReference type="Pfam" id="PF13229"/>
    </source>
</evidence>
<evidence type="ECO:0000256" key="3">
    <source>
        <dbReference type="SAM" id="SignalP"/>
    </source>
</evidence>
<keyword evidence="2" id="KW-1133">Transmembrane helix</keyword>
<keyword evidence="3" id="KW-0732">Signal</keyword>
<dbReference type="Gene3D" id="2.160.20.10">
    <property type="entry name" value="Single-stranded right-handed beta-helix, Pectin lyase-like"/>
    <property type="match status" value="7"/>
</dbReference>